<name>A0ABR0KF86_9EURO</name>
<keyword evidence="1" id="KW-1133">Transmembrane helix</keyword>
<feature type="transmembrane region" description="Helical" evidence="1">
    <location>
        <begin position="389"/>
        <end position="413"/>
    </location>
</feature>
<dbReference type="Pfam" id="PF20163">
    <property type="entry name" value="DUF6536"/>
    <property type="match status" value="1"/>
</dbReference>
<keyword evidence="1" id="KW-0812">Transmembrane</keyword>
<proteinExistence type="predicted"/>
<feature type="transmembrane region" description="Helical" evidence="1">
    <location>
        <begin position="99"/>
        <end position="124"/>
    </location>
</feature>
<keyword evidence="1" id="KW-0472">Membrane</keyword>
<feature type="transmembrane region" description="Helical" evidence="1">
    <location>
        <begin position="480"/>
        <end position="502"/>
    </location>
</feature>
<dbReference type="PANTHER" id="PTHR35395:SF1">
    <property type="entry name" value="DUF6536 DOMAIN-CONTAINING PROTEIN"/>
    <property type="match status" value="1"/>
</dbReference>
<feature type="transmembrane region" description="Helical" evidence="1">
    <location>
        <begin position="645"/>
        <end position="668"/>
    </location>
</feature>
<keyword evidence="4" id="KW-1185">Reference proteome</keyword>
<feature type="domain" description="DUF6536" evidence="2">
    <location>
        <begin position="95"/>
        <end position="222"/>
    </location>
</feature>
<comment type="caution">
    <text evidence="3">The sequence shown here is derived from an EMBL/GenBank/DDBJ whole genome shotgun (WGS) entry which is preliminary data.</text>
</comment>
<organism evidence="3 4">
    <name type="scientific">Lithohypha guttulata</name>
    <dbReference type="NCBI Taxonomy" id="1690604"/>
    <lineage>
        <taxon>Eukaryota</taxon>
        <taxon>Fungi</taxon>
        <taxon>Dikarya</taxon>
        <taxon>Ascomycota</taxon>
        <taxon>Pezizomycotina</taxon>
        <taxon>Eurotiomycetes</taxon>
        <taxon>Chaetothyriomycetidae</taxon>
        <taxon>Chaetothyriales</taxon>
        <taxon>Trichomeriaceae</taxon>
        <taxon>Lithohypha</taxon>
    </lineage>
</organism>
<evidence type="ECO:0000259" key="2">
    <source>
        <dbReference type="Pfam" id="PF20163"/>
    </source>
</evidence>
<accession>A0ABR0KF86</accession>
<dbReference type="EMBL" id="JAVRRG010000038">
    <property type="protein sequence ID" value="KAK5093954.1"/>
    <property type="molecule type" value="Genomic_DNA"/>
</dbReference>
<evidence type="ECO:0000313" key="3">
    <source>
        <dbReference type="EMBL" id="KAK5093954.1"/>
    </source>
</evidence>
<evidence type="ECO:0000313" key="4">
    <source>
        <dbReference type="Proteomes" id="UP001345013"/>
    </source>
</evidence>
<dbReference type="InterPro" id="IPR046623">
    <property type="entry name" value="DUF6536"/>
</dbReference>
<gene>
    <name evidence="3" type="ORF">LTR24_003958</name>
</gene>
<dbReference type="Proteomes" id="UP001345013">
    <property type="component" value="Unassembled WGS sequence"/>
</dbReference>
<dbReference type="PANTHER" id="PTHR35395">
    <property type="entry name" value="DUF6536 DOMAIN-CONTAINING PROTEIN"/>
    <property type="match status" value="1"/>
</dbReference>
<feature type="transmembrane region" description="Helical" evidence="1">
    <location>
        <begin position="604"/>
        <end position="625"/>
    </location>
</feature>
<reference evidence="3 4" key="1">
    <citation type="submission" date="2023-08" db="EMBL/GenBank/DDBJ databases">
        <title>Black Yeasts Isolated from many extreme environments.</title>
        <authorList>
            <person name="Coleine C."/>
            <person name="Stajich J.E."/>
            <person name="Selbmann L."/>
        </authorList>
    </citation>
    <scope>NUCLEOTIDE SEQUENCE [LARGE SCALE GENOMIC DNA]</scope>
    <source>
        <strain evidence="3 4">CCFEE 5885</strain>
    </source>
</reference>
<protein>
    <recommendedName>
        <fullName evidence="2">DUF6536 domain-containing protein</fullName>
    </recommendedName>
</protein>
<evidence type="ECO:0000256" key="1">
    <source>
        <dbReference type="SAM" id="Phobius"/>
    </source>
</evidence>
<sequence length="761" mass="84595">MGRQEQSLYSDVTNHGLSSEVELAFLPPTAAGRAKKQFDIDTVTLLHGADTEYSPAYSGDTKAQTWFADWRLGRYVLLTPDAGDAEDVGSLFRGWRKAVITAAIVTGFVLLINTTFAILASVKFEVYDGVGTLYSGDCGLVKRWNTALHLLINLLGTALLGASSFTMQCLSSPTRSELNGAHAKRVSLEIGIASVKNLFHMRAWKGILWALLCFSTLPLHLLGTNYFSWVMVEEGFLEGASYQEPDNNGTHCSGYVGQSVTIKAMYDGYQSGSYETLTVDECIHYYADAEFLNSRRNLIMIIQTPDPGANMSRCGYYEQPWNGSSVVAMGLDEEPGMSWLYAYGSWPDISSLKQSVEPDGSLPLEGVTVESCLSKATEVSRCQLQFFSYILYVVVGCNAVKFICMCCAARYLWDLDEPILATVGDAVTSFLEYEDETTAGWCLLDLQSLRAWRHTWVKDGYDSRYQRQPTRRLYSATTSTRWWCTILLCTGYAITGFVLLRLSVSQSDYFMNETMKMKFGAVDSGMILGLEGGSGVKLIRSVAVANSFQVALSTTYFLYNSLYTAQCAALEWATYAHGKRKPLRVTWPRGQQRSTYYLQLPYKYSIPLTILLVLMHFLISQSIFLARLQYYDSSGRLTDDGFNDVGFSASATVTACCVGVFMILAQILHACRPLDNRIPIHGNNSAVISAMCHGEKDPTDKLRRPFSNQWEEDSISTKPIMWGVTRQPGEQEPGSTEEDTAGHCGFSADIVELPQVGMHYR</sequence>